<dbReference type="OMA" id="NENCAII"/>
<evidence type="ECO:0000313" key="2">
    <source>
        <dbReference type="Ensembl" id="ENSACIP00000003067.1"/>
    </source>
</evidence>
<accession>A0A3Q0QY80</accession>
<dbReference type="SMART" id="SM00034">
    <property type="entry name" value="CLECT"/>
    <property type="match status" value="1"/>
</dbReference>
<dbReference type="InterPro" id="IPR016187">
    <property type="entry name" value="CTDL_fold"/>
</dbReference>
<dbReference type="Pfam" id="PF00059">
    <property type="entry name" value="Lectin_C"/>
    <property type="match status" value="1"/>
</dbReference>
<reference evidence="2" key="1">
    <citation type="submission" date="2025-08" db="UniProtKB">
        <authorList>
            <consortium name="Ensembl"/>
        </authorList>
    </citation>
    <scope>IDENTIFICATION</scope>
</reference>
<dbReference type="PANTHER" id="PTHR45784:SF3">
    <property type="entry name" value="C-TYPE LECTIN DOMAIN FAMILY 4 MEMBER K-LIKE-RELATED"/>
    <property type="match status" value="1"/>
</dbReference>
<dbReference type="STRING" id="61819.ENSACIP00000003067"/>
<protein>
    <recommendedName>
        <fullName evidence="1">C-type lectin domain-containing protein</fullName>
    </recommendedName>
</protein>
<dbReference type="Gene3D" id="3.10.100.10">
    <property type="entry name" value="Mannose-Binding Protein A, subunit A"/>
    <property type="match status" value="1"/>
</dbReference>
<evidence type="ECO:0000313" key="3">
    <source>
        <dbReference type="Proteomes" id="UP000261340"/>
    </source>
</evidence>
<dbReference type="GeneTree" id="ENSGT00940000163911"/>
<name>A0A3Q0QY80_AMPCI</name>
<reference evidence="2" key="2">
    <citation type="submission" date="2025-09" db="UniProtKB">
        <authorList>
            <consortium name="Ensembl"/>
        </authorList>
    </citation>
    <scope>IDENTIFICATION</scope>
</reference>
<feature type="domain" description="C-type lectin" evidence="1">
    <location>
        <begin position="25"/>
        <end position="144"/>
    </location>
</feature>
<dbReference type="InterPro" id="IPR001304">
    <property type="entry name" value="C-type_lectin-like"/>
</dbReference>
<dbReference type="PROSITE" id="PS50041">
    <property type="entry name" value="C_TYPE_LECTIN_2"/>
    <property type="match status" value="1"/>
</dbReference>
<organism evidence="2 3">
    <name type="scientific">Amphilophus citrinellus</name>
    <name type="common">Midas cichlid</name>
    <name type="synonym">Cichlasoma citrinellum</name>
    <dbReference type="NCBI Taxonomy" id="61819"/>
    <lineage>
        <taxon>Eukaryota</taxon>
        <taxon>Metazoa</taxon>
        <taxon>Chordata</taxon>
        <taxon>Craniata</taxon>
        <taxon>Vertebrata</taxon>
        <taxon>Euteleostomi</taxon>
        <taxon>Actinopterygii</taxon>
        <taxon>Neopterygii</taxon>
        <taxon>Teleostei</taxon>
        <taxon>Neoteleostei</taxon>
        <taxon>Acanthomorphata</taxon>
        <taxon>Ovalentaria</taxon>
        <taxon>Cichlomorphae</taxon>
        <taxon>Cichliformes</taxon>
        <taxon>Cichlidae</taxon>
        <taxon>New World cichlids</taxon>
        <taxon>Cichlasomatinae</taxon>
        <taxon>Heroini</taxon>
        <taxon>Amphilophus</taxon>
    </lineage>
</organism>
<keyword evidence="3" id="KW-1185">Reference proteome</keyword>
<dbReference type="AlphaFoldDB" id="A0A3Q0QY80"/>
<proteinExistence type="predicted"/>
<dbReference type="PANTHER" id="PTHR45784">
    <property type="entry name" value="C-TYPE LECTIN DOMAIN FAMILY 20 MEMBER A-RELATED"/>
    <property type="match status" value="1"/>
</dbReference>
<sequence length="156" mass="17940">MNVSVKGCLSLCVGPATGWRPVQGFPLRTYYYVDKKMNWNDAQQYCREKYTDLATFESMDDINSIKPNFSYSWAWIGLYDDPKSWKTTMGNDTNSWRWATTNKTSTYYNWDSTSPDNLYGRESCVVMGTGGRWFDRNCDSSKSYDGICSFVQEGTG</sequence>
<evidence type="ECO:0000259" key="1">
    <source>
        <dbReference type="PROSITE" id="PS50041"/>
    </source>
</evidence>
<dbReference type="Proteomes" id="UP000261340">
    <property type="component" value="Unplaced"/>
</dbReference>
<dbReference type="Ensembl" id="ENSACIT00000003175.1">
    <property type="protein sequence ID" value="ENSACIP00000003067.1"/>
    <property type="gene ID" value="ENSACIG00000002451.1"/>
</dbReference>
<dbReference type="SUPFAM" id="SSF56436">
    <property type="entry name" value="C-type lectin-like"/>
    <property type="match status" value="1"/>
</dbReference>
<dbReference type="InterPro" id="IPR016186">
    <property type="entry name" value="C-type_lectin-like/link_sf"/>
</dbReference>